<evidence type="ECO:0000256" key="6">
    <source>
        <dbReference type="ARBA" id="ARBA00023136"/>
    </source>
</evidence>
<evidence type="ECO:0000313" key="9">
    <source>
        <dbReference type="Proteomes" id="UP000218899"/>
    </source>
</evidence>
<gene>
    <name evidence="8" type="ORF">SVA_3463</name>
</gene>
<dbReference type="AlphaFoldDB" id="A0A1B4V8Y5"/>
<dbReference type="Pfam" id="PF01891">
    <property type="entry name" value="CbiM"/>
    <property type="match status" value="1"/>
</dbReference>
<accession>A0A1B4V8Y5</accession>
<feature type="transmembrane region" description="Helical" evidence="7">
    <location>
        <begin position="138"/>
        <end position="167"/>
    </location>
</feature>
<dbReference type="Proteomes" id="UP000218899">
    <property type="component" value="Chromosome"/>
</dbReference>
<evidence type="ECO:0000256" key="5">
    <source>
        <dbReference type="ARBA" id="ARBA00022989"/>
    </source>
</evidence>
<protein>
    <submittedName>
        <fullName evidence="8">Membrane protein</fullName>
    </submittedName>
</protein>
<keyword evidence="2" id="KW-0813">Transport</keyword>
<evidence type="ECO:0000256" key="4">
    <source>
        <dbReference type="ARBA" id="ARBA00022692"/>
    </source>
</evidence>
<keyword evidence="9" id="KW-1185">Reference proteome</keyword>
<keyword evidence="5 7" id="KW-1133">Transmembrane helix</keyword>
<evidence type="ECO:0000256" key="1">
    <source>
        <dbReference type="ARBA" id="ARBA00004651"/>
    </source>
</evidence>
<sequence>MNLSHGILPDHLNAIAAVLFALGLALALWRAPWGYLREERNLHVFLGACVALMLMWTVRGMTIPGLGYHYFGATLLTLMFGWQLALLGISVVLVGTVLNHSGDWLSLPVNGLVMGALPIAVSHFLWRFSERRLPNNYFVYVFVCAYFGAAFAFLAAALAASGLLLVGTHPNPEQLFSEFFPLVFLMAFPEAFITGFVISLLAVYRPAWVRTFADERYIKGK</sequence>
<feature type="transmembrane region" description="Helical" evidence="7">
    <location>
        <begin position="70"/>
        <end position="98"/>
    </location>
</feature>
<feature type="transmembrane region" description="Helical" evidence="7">
    <location>
        <begin position="179"/>
        <end position="204"/>
    </location>
</feature>
<evidence type="ECO:0000313" key="8">
    <source>
        <dbReference type="EMBL" id="BAU49999.1"/>
    </source>
</evidence>
<evidence type="ECO:0000256" key="7">
    <source>
        <dbReference type="SAM" id="Phobius"/>
    </source>
</evidence>
<evidence type="ECO:0000256" key="2">
    <source>
        <dbReference type="ARBA" id="ARBA00022448"/>
    </source>
</evidence>
<dbReference type="OrthoDB" id="5297929at2"/>
<dbReference type="GO" id="GO:0005886">
    <property type="term" value="C:plasma membrane"/>
    <property type="evidence" value="ECO:0007669"/>
    <property type="project" value="UniProtKB-SubCell"/>
</dbReference>
<proteinExistence type="predicted"/>
<keyword evidence="4 7" id="KW-0812">Transmembrane</keyword>
<reference evidence="8 9" key="1">
    <citation type="submission" date="2015-08" db="EMBL/GenBank/DDBJ databases">
        <title>Complete genome sequence of Sulfurifustis variabilis.</title>
        <authorList>
            <person name="Miura A."/>
            <person name="Kojima H."/>
            <person name="Fukui M."/>
        </authorList>
    </citation>
    <scope>NUCLEOTIDE SEQUENCE [LARGE SCALE GENOMIC DNA]</scope>
    <source>
        <strain evidence="9">skN76</strain>
    </source>
</reference>
<evidence type="ECO:0000256" key="3">
    <source>
        <dbReference type="ARBA" id="ARBA00022475"/>
    </source>
</evidence>
<dbReference type="GO" id="GO:0000041">
    <property type="term" value="P:transition metal ion transport"/>
    <property type="evidence" value="ECO:0007669"/>
    <property type="project" value="InterPro"/>
</dbReference>
<feature type="transmembrane region" description="Helical" evidence="7">
    <location>
        <begin position="104"/>
        <end position="126"/>
    </location>
</feature>
<comment type="subcellular location">
    <subcellularLocation>
        <location evidence="1">Cell membrane</location>
        <topology evidence="1">Multi-pass membrane protein</topology>
    </subcellularLocation>
</comment>
<dbReference type="KEGG" id="sva:SVA_3463"/>
<organism evidence="8 9">
    <name type="scientific">Sulfurifustis variabilis</name>
    <dbReference type="NCBI Taxonomy" id="1675686"/>
    <lineage>
        <taxon>Bacteria</taxon>
        <taxon>Pseudomonadati</taxon>
        <taxon>Pseudomonadota</taxon>
        <taxon>Gammaproteobacteria</taxon>
        <taxon>Acidiferrobacterales</taxon>
        <taxon>Acidiferrobacteraceae</taxon>
        <taxon>Sulfurifustis</taxon>
    </lineage>
</organism>
<dbReference type="InterPro" id="IPR002751">
    <property type="entry name" value="CbiM/NikMN"/>
</dbReference>
<keyword evidence="6 7" id="KW-0472">Membrane</keyword>
<name>A0A1B4V8Y5_9GAMM</name>
<feature type="transmembrane region" description="Helical" evidence="7">
    <location>
        <begin position="41"/>
        <end position="58"/>
    </location>
</feature>
<feature type="transmembrane region" description="Helical" evidence="7">
    <location>
        <begin position="12"/>
        <end position="29"/>
    </location>
</feature>
<dbReference type="RefSeq" id="WP_096462342.1">
    <property type="nucleotide sequence ID" value="NZ_AP014936.1"/>
</dbReference>
<keyword evidence="3" id="KW-1003">Cell membrane</keyword>
<dbReference type="EMBL" id="AP014936">
    <property type="protein sequence ID" value="BAU49999.1"/>
    <property type="molecule type" value="Genomic_DNA"/>
</dbReference>
<dbReference type="Gene3D" id="1.10.1760.20">
    <property type="match status" value="1"/>
</dbReference>